<feature type="compositionally biased region" description="Acidic residues" evidence="5">
    <location>
        <begin position="86"/>
        <end position="98"/>
    </location>
</feature>
<name>A0A7N0V7J6_KALFE</name>
<dbReference type="InterPro" id="IPR011905">
    <property type="entry name" value="GlrX-like_pln_2"/>
</dbReference>
<dbReference type="Gene3D" id="3.40.30.10">
    <property type="entry name" value="Glutaredoxin"/>
    <property type="match status" value="1"/>
</dbReference>
<evidence type="ECO:0008006" key="8">
    <source>
        <dbReference type="Google" id="ProtNLM"/>
    </source>
</evidence>
<evidence type="ECO:0000313" key="7">
    <source>
        <dbReference type="Proteomes" id="UP000594263"/>
    </source>
</evidence>
<evidence type="ECO:0000313" key="6">
    <source>
        <dbReference type="EnsemblPlants" id="Kaladp0102s0146.1.v1.1.CDS.1"/>
    </source>
</evidence>
<keyword evidence="7" id="KW-1185">Reference proteome</keyword>
<proteinExistence type="inferred from homology"/>
<dbReference type="InterPro" id="IPR036249">
    <property type="entry name" value="Thioredoxin-like_sf"/>
</dbReference>
<sequence length="153" mass="16026">MQKVKSCGRNDTVRLELSRTSSTLAMEEDESAESRIERLLSESPVVIFARSSSTSSTGCMCHVMRNLLATIGVHPTVVQLDDEEMKALPGDEDGDPEDPVGAGGGGPAVFIGGRRVGGLERVVALHLSGQLVAKLVEVGAMKQGDAAAMYGVA</sequence>
<keyword evidence="3" id="KW-0963">Cytoplasm</keyword>
<dbReference type="GO" id="GO:0005737">
    <property type="term" value="C:cytoplasm"/>
    <property type="evidence" value="ECO:0007669"/>
    <property type="project" value="UniProtKB-SubCell"/>
</dbReference>
<evidence type="ECO:0000256" key="4">
    <source>
        <dbReference type="ARBA" id="ARBA00023284"/>
    </source>
</evidence>
<reference evidence="6" key="1">
    <citation type="submission" date="2021-01" db="UniProtKB">
        <authorList>
            <consortium name="EnsemblPlants"/>
        </authorList>
    </citation>
    <scope>IDENTIFICATION</scope>
</reference>
<organism evidence="6 7">
    <name type="scientific">Kalanchoe fedtschenkoi</name>
    <name type="common">Lavender scallops</name>
    <name type="synonym">South American air plant</name>
    <dbReference type="NCBI Taxonomy" id="63787"/>
    <lineage>
        <taxon>Eukaryota</taxon>
        <taxon>Viridiplantae</taxon>
        <taxon>Streptophyta</taxon>
        <taxon>Embryophyta</taxon>
        <taxon>Tracheophyta</taxon>
        <taxon>Spermatophyta</taxon>
        <taxon>Magnoliopsida</taxon>
        <taxon>eudicotyledons</taxon>
        <taxon>Gunneridae</taxon>
        <taxon>Pentapetalae</taxon>
        <taxon>Saxifragales</taxon>
        <taxon>Crassulaceae</taxon>
        <taxon>Kalanchoe</taxon>
    </lineage>
</organism>
<protein>
    <recommendedName>
        <fullName evidence="8">Glutaredoxin domain-containing protein</fullName>
    </recommendedName>
</protein>
<dbReference type="PANTHER" id="PTHR10168">
    <property type="entry name" value="GLUTAREDOXIN"/>
    <property type="match status" value="1"/>
</dbReference>
<evidence type="ECO:0000256" key="5">
    <source>
        <dbReference type="SAM" id="MobiDB-lite"/>
    </source>
</evidence>
<feature type="region of interest" description="Disordered" evidence="5">
    <location>
        <begin position="86"/>
        <end position="106"/>
    </location>
</feature>
<evidence type="ECO:0000256" key="3">
    <source>
        <dbReference type="ARBA" id="ARBA00022490"/>
    </source>
</evidence>
<evidence type="ECO:0000256" key="1">
    <source>
        <dbReference type="ARBA" id="ARBA00004496"/>
    </source>
</evidence>
<dbReference type="EnsemblPlants" id="Kaladp0102s0146.1.v1.1">
    <property type="protein sequence ID" value="Kaladp0102s0146.1.v1.1.CDS.1"/>
    <property type="gene ID" value="Kaladp0102s0146.v1.1"/>
</dbReference>
<comment type="similarity">
    <text evidence="2">Belongs to the glutaredoxin family. CC-type subfamily.</text>
</comment>
<dbReference type="OMA" id="KHEGISV"/>
<dbReference type="SUPFAM" id="SSF52833">
    <property type="entry name" value="Thioredoxin-like"/>
    <property type="match status" value="1"/>
</dbReference>
<keyword evidence="4" id="KW-0676">Redox-active center</keyword>
<comment type="subcellular location">
    <subcellularLocation>
        <location evidence="1">Cytoplasm</location>
    </subcellularLocation>
</comment>
<dbReference type="Gramene" id="Kaladp0102s0146.1.v1.1">
    <property type="protein sequence ID" value="Kaladp0102s0146.1.v1.1.CDS.1"/>
    <property type="gene ID" value="Kaladp0102s0146.v1.1"/>
</dbReference>
<dbReference type="AlphaFoldDB" id="A0A7N0V7J6"/>
<dbReference type="Proteomes" id="UP000594263">
    <property type="component" value="Unplaced"/>
</dbReference>
<evidence type="ECO:0000256" key="2">
    <source>
        <dbReference type="ARBA" id="ARBA00007568"/>
    </source>
</evidence>
<accession>A0A7N0V7J6</accession>
<dbReference type="PROSITE" id="PS51354">
    <property type="entry name" value="GLUTAREDOXIN_2"/>
    <property type="match status" value="1"/>
</dbReference>